<evidence type="ECO:0000313" key="2">
    <source>
        <dbReference type="EMBL" id="CDU16726.1"/>
    </source>
</evidence>
<dbReference type="VEuPathDB" id="PlasmoDB:PYYM_0513100"/>
<dbReference type="EMBL" id="LK934633">
    <property type="protein sequence ID" value="CDU16726.1"/>
    <property type="molecule type" value="Genomic_DNA"/>
</dbReference>
<dbReference type="EMBL" id="LM993659">
    <property type="protein sequence ID" value="VTZ74278.1"/>
    <property type="molecule type" value="Genomic_DNA"/>
</dbReference>
<dbReference type="VEuPathDB" id="PlasmoDB:PY05512"/>
<gene>
    <name evidence="3" type="ORF">PY17X_0513800</name>
    <name evidence="2" type="ORF">PYYM_0513100</name>
</gene>
<dbReference type="GeneID" id="3791321"/>
<evidence type="ECO:0000313" key="4">
    <source>
        <dbReference type="Proteomes" id="UP000072874"/>
    </source>
</evidence>
<reference evidence="3" key="2">
    <citation type="submission" date="2014-05" db="EMBL/GenBank/DDBJ databases">
        <authorList>
            <person name="Aslett M.A."/>
            <person name="De Silva N."/>
        </authorList>
    </citation>
    <scope>NUCLEOTIDE SEQUENCE</scope>
    <source>
        <strain evidence="3">17X</strain>
    </source>
</reference>
<dbReference type="Proteomes" id="UP000072874">
    <property type="component" value="Chromosome 5"/>
</dbReference>
<evidence type="ECO:0000256" key="1">
    <source>
        <dbReference type="SAM" id="MobiDB-lite"/>
    </source>
</evidence>
<dbReference type="VEuPathDB" id="PlasmoDB:Py17XNL_000504493"/>
<protein>
    <submittedName>
        <fullName evidence="2">Uncharacterized protein</fullName>
    </submittedName>
</protein>
<dbReference type="OMA" id="NENCAEQ"/>
<dbReference type="VEuPathDB" id="PlasmoDB:PY17X_0513800"/>
<reference evidence="3" key="4">
    <citation type="submission" date="2019-05" db="EMBL/GenBank/DDBJ databases">
        <authorList>
            <consortium name="Pathogen Informatics"/>
        </authorList>
    </citation>
    <scope>NUCLEOTIDE SEQUENCE</scope>
    <source>
        <strain evidence="3">17X</strain>
    </source>
</reference>
<feature type="region of interest" description="Disordered" evidence="1">
    <location>
        <begin position="1"/>
        <end position="59"/>
    </location>
</feature>
<name>A0A078K4W9_PLAYE</name>
<reference evidence="2" key="3">
    <citation type="submission" date="2014-05" db="EMBL/GenBank/DDBJ databases">
        <authorList>
            <person name="Aslett A.Martin."/>
            <person name="De Silva Nishadi"/>
        </authorList>
    </citation>
    <scope>NUCLEOTIDE SEQUENCE</scope>
    <source>
        <strain evidence="2">YM</strain>
    </source>
</reference>
<reference evidence="4 5" key="1">
    <citation type="journal article" date="2014" name="BMC Biol.">
        <title>A comprehensive evaluation of rodent malaria parasite genomes and gene expression.</title>
        <authorList>
            <person name="Otto T.D."/>
            <person name="Bohme U."/>
            <person name="Jackson A.P."/>
            <person name="Hunt M."/>
            <person name="Franke-Fayard B."/>
            <person name="Hoeijmakers W.A."/>
            <person name="Religa A.A."/>
            <person name="Robertson L."/>
            <person name="Sanders M."/>
            <person name="Ogun S.A."/>
            <person name="Cunningham D."/>
            <person name="Erhart A."/>
            <person name="Billker O."/>
            <person name="Khan S.M."/>
            <person name="Stunnenberg H.G."/>
            <person name="Langhorne J."/>
            <person name="Holder A.A."/>
            <person name="Waters A.P."/>
            <person name="Newbold C.I."/>
            <person name="Pain A."/>
            <person name="Berriman M."/>
            <person name="Janse C.J."/>
        </authorList>
    </citation>
    <scope>NUCLEOTIDE SEQUENCE [LARGE SCALE GENOMIC DNA]</scope>
    <source>
        <strain evidence="3 4">17X</strain>
        <strain evidence="2 5">YM</strain>
    </source>
</reference>
<dbReference type="AlphaFoldDB" id="A0A078K4W9"/>
<dbReference type="OrthoDB" id="372522at2759"/>
<sequence>MCDNTITEEDNNNNNPDLSLNEHDENEENKENDENRKNDENKENEENDENDESTPTGKKHIILKLKKYNSGFSGNLAMEAMKKASKIIADKERIYKEYSGVGLSNMEPVSEQNNHLNYDTTDNVDENPPSLNTIPLQKKFLLGAKAVLPGNNQELLEKLKARKI</sequence>
<proteinExistence type="predicted"/>
<dbReference type="KEGG" id="pyo:PY17X_0513800"/>
<evidence type="ECO:0000313" key="3">
    <source>
        <dbReference type="EMBL" id="VTZ74278.1"/>
    </source>
</evidence>
<feature type="compositionally biased region" description="Acidic residues" evidence="1">
    <location>
        <begin position="42"/>
        <end position="52"/>
    </location>
</feature>
<dbReference type="RefSeq" id="XP_725981.1">
    <property type="nucleotide sequence ID" value="XM_720888.1"/>
</dbReference>
<dbReference type="Proteomes" id="UP000072904">
    <property type="component" value="Chromosome 5"/>
</dbReference>
<organism evidence="2 5">
    <name type="scientific">Plasmodium yoelii</name>
    <dbReference type="NCBI Taxonomy" id="5861"/>
    <lineage>
        <taxon>Eukaryota</taxon>
        <taxon>Sar</taxon>
        <taxon>Alveolata</taxon>
        <taxon>Apicomplexa</taxon>
        <taxon>Aconoidasida</taxon>
        <taxon>Haemosporida</taxon>
        <taxon>Plasmodiidae</taxon>
        <taxon>Plasmodium</taxon>
        <taxon>Plasmodium (Vinckeia)</taxon>
    </lineage>
</organism>
<feature type="compositionally biased region" description="Acidic residues" evidence="1">
    <location>
        <begin position="1"/>
        <end position="11"/>
    </location>
</feature>
<accession>A0A078K4W9</accession>
<feature type="compositionally biased region" description="Basic and acidic residues" evidence="1">
    <location>
        <begin position="32"/>
        <end position="41"/>
    </location>
</feature>
<evidence type="ECO:0000313" key="5">
    <source>
        <dbReference type="Proteomes" id="UP000072904"/>
    </source>
</evidence>